<evidence type="ECO:0000256" key="5">
    <source>
        <dbReference type="ARBA" id="ARBA00022989"/>
    </source>
</evidence>
<dbReference type="RefSeq" id="XP_005094238.2">
    <property type="nucleotide sequence ID" value="XM_005094181.3"/>
</dbReference>
<gene>
    <name evidence="11" type="primary">LOC101847319</name>
</gene>
<sequence>MNVHCRRNFWRHLLLVVVGAMGWICLAVVFSSNARVENMEIKFTNDSARVQDYLISPSGMDARLERIHNVCKEWSVPGKVSIITVYPPRHTAYCINHKVASTYWLQVFRYLYNDTTRDVHRPSDISKFETHLSQFRYVEFLNFYNLTIQRDLTRNYFRFMITREPYKRLWSVYIDKFVLVDGWFWDLFAPEIRTRYLATFGNGETLENTKCLKDISFKEFIHYVSEIGSKSPENLNDHMIPVHYTCNPCHYKPTFVGNLETMTDEKPIILDRLGLSRIDSATNFTDHVLNEITTIADFEFDSVLAHKYQRRCLTDAELETRIIRAFVFNGYFREDVFTEVEQLLPLGRDRFVPVLMEIFTNSNITPSESSSLRKRFMLEAYSHIPLSMLKNLKITYTFDFLLFGYNPEPPDIFAHTKTDST</sequence>
<name>A0ABM0JI86_APLCA</name>
<keyword evidence="7 9" id="KW-0472">Membrane</keyword>
<keyword evidence="3 9" id="KW-0808">Transferase</keyword>
<organism evidence="10 11">
    <name type="scientific">Aplysia californica</name>
    <name type="common">California sea hare</name>
    <dbReference type="NCBI Taxonomy" id="6500"/>
    <lineage>
        <taxon>Eukaryota</taxon>
        <taxon>Metazoa</taxon>
        <taxon>Spiralia</taxon>
        <taxon>Lophotrochozoa</taxon>
        <taxon>Mollusca</taxon>
        <taxon>Gastropoda</taxon>
        <taxon>Heterobranchia</taxon>
        <taxon>Euthyneura</taxon>
        <taxon>Tectipleura</taxon>
        <taxon>Aplysiida</taxon>
        <taxon>Aplysioidea</taxon>
        <taxon>Aplysiidae</taxon>
        <taxon>Aplysia</taxon>
    </lineage>
</organism>
<evidence type="ECO:0000256" key="6">
    <source>
        <dbReference type="ARBA" id="ARBA00023034"/>
    </source>
</evidence>
<keyword evidence="4 9" id="KW-0812">Transmembrane</keyword>
<keyword evidence="9" id="KW-0735">Signal-anchor</keyword>
<evidence type="ECO:0000256" key="1">
    <source>
        <dbReference type="ARBA" id="ARBA00004323"/>
    </source>
</evidence>
<comment type="subcellular location">
    <subcellularLocation>
        <location evidence="1 9">Golgi apparatus membrane</location>
        <topology evidence="1 9">Single-pass type II membrane protein</topology>
    </subcellularLocation>
</comment>
<evidence type="ECO:0000256" key="3">
    <source>
        <dbReference type="ARBA" id="ARBA00022679"/>
    </source>
</evidence>
<comment type="similarity">
    <text evidence="2 9">Belongs to the sulfotransferase 2 family.</text>
</comment>
<reference evidence="11" key="1">
    <citation type="submission" date="2025-08" db="UniProtKB">
        <authorList>
            <consortium name="RefSeq"/>
        </authorList>
    </citation>
    <scope>IDENTIFICATION</scope>
</reference>
<dbReference type="InterPro" id="IPR018011">
    <property type="entry name" value="Carb_sulfotrans_8-10"/>
</dbReference>
<keyword evidence="5 9" id="KW-1133">Transmembrane helix</keyword>
<evidence type="ECO:0000256" key="4">
    <source>
        <dbReference type="ARBA" id="ARBA00022692"/>
    </source>
</evidence>
<dbReference type="Pfam" id="PF03567">
    <property type="entry name" value="Sulfotransfer_2"/>
    <property type="match status" value="1"/>
</dbReference>
<dbReference type="PANTHER" id="PTHR12137">
    <property type="entry name" value="CARBOHYDRATE SULFOTRANSFERASE"/>
    <property type="match status" value="1"/>
</dbReference>
<keyword evidence="9" id="KW-0119">Carbohydrate metabolism</keyword>
<evidence type="ECO:0000313" key="11">
    <source>
        <dbReference type="RefSeq" id="XP_005094238.2"/>
    </source>
</evidence>
<keyword evidence="8 9" id="KW-0325">Glycoprotein</keyword>
<evidence type="ECO:0000256" key="2">
    <source>
        <dbReference type="ARBA" id="ARBA00006339"/>
    </source>
</evidence>
<keyword evidence="10" id="KW-1185">Reference proteome</keyword>
<evidence type="ECO:0000313" key="10">
    <source>
        <dbReference type="Proteomes" id="UP000694888"/>
    </source>
</evidence>
<dbReference type="EC" id="2.8.2.-" evidence="9"/>
<protein>
    <recommendedName>
        <fullName evidence="9">Carbohydrate sulfotransferase</fullName>
        <ecNumber evidence="9">2.8.2.-</ecNumber>
    </recommendedName>
</protein>
<evidence type="ECO:0000256" key="8">
    <source>
        <dbReference type="ARBA" id="ARBA00023180"/>
    </source>
</evidence>
<proteinExistence type="inferred from homology"/>
<evidence type="ECO:0000256" key="7">
    <source>
        <dbReference type="ARBA" id="ARBA00023136"/>
    </source>
</evidence>
<dbReference type="InterPro" id="IPR005331">
    <property type="entry name" value="Sulfotransferase"/>
</dbReference>
<dbReference type="GeneID" id="101847319"/>
<dbReference type="PANTHER" id="PTHR12137:SF54">
    <property type="entry name" value="CARBOHYDRATE SULFOTRANSFERASE"/>
    <property type="match status" value="1"/>
</dbReference>
<accession>A0ABM0JI86</accession>
<dbReference type="Proteomes" id="UP000694888">
    <property type="component" value="Unplaced"/>
</dbReference>
<feature type="transmembrane region" description="Helical" evidence="9">
    <location>
        <begin position="12"/>
        <end position="30"/>
    </location>
</feature>
<keyword evidence="6 9" id="KW-0333">Golgi apparatus</keyword>
<evidence type="ECO:0000256" key="9">
    <source>
        <dbReference type="RuleBase" id="RU364020"/>
    </source>
</evidence>